<evidence type="ECO:0000313" key="1">
    <source>
        <dbReference type="EMBL" id="GAG57719.1"/>
    </source>
</evidence>
<protein>
    <submittedName>
        <fullName evidence="1">Uncharacterized protein</fullName>
    </submittedName>
</protein>
<gene>
    <name evidence="1" type="ORF">S01H4_11778</name>
</gene>
<accession>X0YN56</accession>
<proteinExistence type="predicted"/>
<comment type="caution">
    <text evidence="1">The sequence shown here is derived from an EMBL/GenBank/DDBJ whole genome shotgun (WGS) entry which is preliminary data.</text>
</comment>
<organism evidence="1">
    <name type="scientific">marine sediment metagenome</name>
    <dbReference type="NCBI Taxonomy" id="412755"/>
    <lineage>
        <taxon>unclassified sequences</taxon>
        <taxon>metagenomes</taxon>
        <taxon>ecological metagenomes</taxon>
    </lineage>
</organism>
<reference evidence="1" key="1">
    <citation type="journal article" date="2014" name="Front. Microbiol.">
        <title>High frequency of phylogenetically diverse reductive dehalogenase-homologous genes in deep subseafloor sedimentary metagenomes.</title>
        <authorList>
            <person name="Kawai M."/>
            <person name="Futagami T."/>
            <person name="Toyoda A."/>
            <person name="Takaki Y."/>
            <person name="Nishi S."/>
            <person name="Hori S."/>
            <person name="Arai W."/>
            <person name="Tsubouchi T."/>
            <person name="Morono Y."/>
            <person name="Uchiyama I."/>
            <person name="Ito T."/>
            <person name="Fujiyama A."/>
            <person name="Inagaki F."/>
            <person name="Takami H."/>
        </authorList>
    </citation>
    <scope>NUCLEOTIDE SEQUENCE</scope>
    <source>
        <strain evidence="1">Expedition CK06-06</strain>
    </source>
</reference>
<sequence length="104" mass="12248">MICCLELASGENDTIKRGDFKGIKEGLLSRNAISRVWTDTYWDRIAFYKWVIYLRDLPPSIPEIKGWSTILALYSEELLDRICLRFNEWKAKIEVLNMLNLICF</sequence>
<dbReference type="EMBL" id="BART01004847">
    <property type="protein sequence ID" value="GAG57719.1"/>
    <property type="molecule type" value="Genomic_DNA"/>
</dbReference>
<dbReference type="AlphaFoldDB" id="X0YN56"/>
<name>X0YN56_9ZZZZ</name>